<gene>
    <name evidence="1" type="ORF">QAD02_022418</name>
</gene>
<comment type="caution">
    <text evidence="1">The sequence shown here is derived from an EMBL/GenBank/DDBJ whole genome shotgun (WGS) entry which is preliminary data.</text>
</comment>
<dbReference type="Proteomes" id="UP001239111">
    <property type="component" value="Chromosome 1"/>
</dbReference>
<keyword evidence="2" id="KW-1185">Reference proteome</keyword>
<reference evidence="1" key="1">
    <citation type="submission" date="2023-04" db="EMBL/GenBank/DDBJ databases">
        <title>A chromosome-level genome assembly of the parasitoid wasp Eretmocerus hayati.</title>
        <authorList>
            <person name="Zhong Y."/>
            <person name="Liu S."/>
            <person name="Liu Y."/>
        </authorList>
    </citation>
    <scope>NUCLEOTIDE SEQUENCE</scope>
    <source>
        <strain evidence="1">ZJU_SS_LIU_2023</strain>
    </source>
</reference>
<name>A0ACC2PTI4_9HYME</name>
<evidence type="ECO:0000313" key="1">
    <source>
        <dbReference type="EMBL" id="KAJ8686624.1"/>
    </source>
</evidence>
<sequence length="632" mass="70752">MALIRLVLICLLVSAICGGAFSRHLRHHNVAPSLRATLSDSEPAEDSPTPKNRRSLRSGSYASNDSGVDPTDRLPYSYKRLDKMMKKAILQIIMGELRPADMLLLKALNYTPEEVMEIREQELERIRLEQQVQQAQPEPQSSTSATGPDETDSSVGYDAYNRQAVYDYENGDPAPSASSSSIGSEDSLRQAIDKAMEPHVVFRVRYDDSELDSRSEERLKLALGSRRANFEMRHSTSGAVSKSGEDSFHDRNIDDRIVDTDTAAGTISENVRKQPSEPDYMTSERGLVSTGTEATHQGISEYEGLEWLGGDVYRVKPEAMEAILAYEDATAGEGDDEPRQEGENMEALFNDTGEYQSDAESPQTDFFGDATNGTDNTNLTAYERLAIAQRKDQGQKAMEDIKLRVLAMTGRFNLTASNNQVQREKLTMFYPTCRMPRNTDSDAWSDPFSMNMHFQFNVTSGEHVLAAKLRLFKLPQDISTSPSSRTYEGEDEDEKKIRVSVYLYTKSLKKHRAKKRLMDSIVTPLTSQGAHLAMDVRQALRTWRPSSGSGSNHGLVVQVEDQDGKPLKPAQYIQEPSCQLDSSGSTQSPDESPDQKAYYFGPAIYIRTCSRYVRLVDGKIEMYVQCKPSQRH</sequence>
<accession>A0ACC2PTI4</accession>
<evidence type="ECO:0000313" key="2">
    <source>
        <dbReference type="Proteomes" id="UP001239111"/>
    </source>
</evidence>
<organism evidence="1 2">
    <name type="scientific">Eretmocerus hayati</name>
    <dbReference type="NCBI Taxonomy" id="131215"/>
    <lineage>
        <taxon>Eukaryota</taxon>
        <taxon>Metazoa</taxon>
        <taxon>Ecdysozoa</taxon>
        <taxon>Arthropoda</taxon>
        <taxon>Hexapoda</taxon>
        <taxon>Insecta</taxon>
        <taxon>Pterygota</taxon>
        <taxon>Neoptera</taxon>
        <taxon>Endopterygota</taxon>
        <taxon>Hymenoptera</taxon>
        <taxon>Apocrita</taxon>
        <taxon>Proctotrupomorpha</taxon>
        <taxon>Chalcidoidea</taxon>
        <taxon>Aphelinidae</taxon>
        <taxon>Aphelininae</taxon>
        <taxon>Eretmocerus</taxon>
    </lineage>
</organism>
<proteinExistence type="predicted"/>
<protein>
    <submittedName>
        <fullName evidence="1">Uncharacterized protein</fullName>
    </submittedName>
</protein>
<dbReference type="EMBL" id="CM056741">
    <property type="protein sequence ID" value="KAJ8686624.1"/>
    <property type="molecule type" value="Genomic_DNA"/>
</dbReference>